<keyword evidence="2" id="KW-1185">Reference proteome</keyword>
<dbReference type="Proteomes" id="UP000287171">
    <property type="component" value="Unassembled WGS sequence"/>
</dbReference>
<dbReference type="Gene3D" id="1.25.40.20">
    <property type="entry name" value="Ankyrin repeat-containing domain"/>
    <property type="match status" value="1"/>
</dbReference>
<evidence type="ECO:0008006" key="3">
    <source>
        <dbReference type="Google" id="ProtNLM"/>
    </source>
</evidence>
<evidence type="ECO:0000313" key="1">
    <source>
        <dbReference type="EMBL" id="GCE28056.1"/>
    </source>
</evidence>
<proteinExistence type="predicted"/>
<dbReference type="SUPFAM" id="SSF48403">
    <property type="entry name" value="Ankyrin repeat"/>
    <property type="match status" value="1"/>
</dbReference>
<accession>A0A402B9P8</accession>
<protein>
    <recommendedName>
        <fullName evidence="3">Ankyrin repeat domain-containing protein</fullName>
    </recommendedName>
</protein>
<dbReference type="InterPro" id="IPR036770">
    <property type="entry name" value="Ankyrin_rpt-contain_sf"/>
</dbReference>
<comment type="caution">
    <text evidence="1">The sequence shown here is derived from an EMBL/GenBank/DDBJ whole genome shotgun (WGS) entry which is preliminary data.</text>
</comment>
<reference evidence="2" key="1">
    <citation type="submission" date="2018-12" db="EMBL/GenBank/DDBJ databases">
        <title>Tengunoibacter tsumagoiensis gen. nov., sp. nov., Dictyobacter kobayashii sp. nov., D. alpinus sp. nov., and D. joshuensis sp. nov. and description of Dictyobacteraceae fam. nov. within the order Ktedonobacterales isolated from Tengu-no-mugimeshi.</title>
        <authorList>
            <person name="Wang C.M."/>
            <person name="Zheng Y."/>
            <person name="Sakai Y."/>
            <person name="Toyoda A."/>
            <person name="Minakuchi Y."/>
            <person name="Abe K."/>
            <person name="Yokota A."/>
            <person name="Yabe S."/>
        </authorList>
    </citation>
    <scope>NUCLEOTIDE SEQUENCE [LARGE SCALE GENOMIC DNA]</scope>
    <source>
        <strain evidence="2">Uno16</strain>
    </source>
</reference>
<organism evidence="1 2">
    <name type="scientific">Dictyobacter alpinus</name>
    <dbReference type="NCBI Taxonomy" id="2014873"/>
    <lineage>
        <taxon>Bacteria</taxon>
        <taxon>Bacillati</taxon>
        <taxon>Chloroflexota</taxon>
        <taxon>Ktedonobacteria</taxon>
        <taxon>Ktedonobacterales</taxon>
        <taxon>Dictyobacteraceae</taxon>
        <taxon>Dictyobacter</taxon>
    </lineage>
</organism>
<name>A0A402B9P8_9CHLR</name>
<dbReference type="EMBL" id="BIFT01000001">
    <property type="protein sequence ID" value="GCE28056.1"/>
    <property type="molecule type" value="Genomic_DNA"/>
</dbReference>
<sequence>MEKRETLDPALVSDFVGNAHGDLKRVQELLAQEPALLNAAWDWGGGDWETGLGAASHMGRRDIALFLIENGARTDIFSAAMLGQLEIVQAILSAYPHLRHSKGPHGIPLINHAKAGAEEALPVLQYLETLG</sequence>
<dbReference type="OrthoDB" id="384737at2"/>
<gene>
    <name evidence="1" type="ORF">KDA_35400</name>
</gene>
<dbReference type="RefSeq" id="WP_126628320.1">
    <property type="nucleotide sequence ID" value="NZ_BIFT01000001.1"/>
</dbReference>
<evidence type="ECO:0000313" key="2">
    <source>
        <dbReference type="Proteomes" id="UP000287171"/>
    </source>
</evidence>
<dbReference type="AlphaFoldDB" id="A0A402B9P8"/>